<dbReference type="OrthoDB" id="2804704at2759"/>
<proteinExistence type="predicted"/>
<comment type="caution">
    <text evidence="1">The sequence shown here is derived from an EMBL/GenBank/DDBJ whole genome shotgun (WGS) entry which is preliminary data.</text>
</comment>
<gene>
    <name evidence="1" type="ORF">EUX98_g8526</name>
</gene>
<sequence>MGDVVVNLATIIIPGVPGTTPMDTVTHKSLPHNYSVLFFPSLRQAIPSSHTSFATLTEFSLGVPSFTAALDILQHSRFPSIRSLTCNIHTPDAPTLSQASALLIAVVDACNAETLSSLAIGYCSEDPNEYPDQMMAYLRSEALRPLLRFSAMSSLRLLGRWSWDLDDDLIGDMARAWPELRKLHLDPDGYLSSVHRVTYRCLELVATHCPNLEAFGSVINTASSTDIDSDQLAGSGPQNTTLRRLHFGDSLIESEHVEPMAAYLTRLFPSLESITTLAPRWRSPDEVDDMERWSAVAKKMSVKYISD</sequence>
<evidence type="ECO:0000313" key="2">
    <source>
        <dbReference type="Proteomes" id="UP000308730"/>
    </source>
</evidence>
<protein>
    <recommendedName>
        <fullName evidence="3">F-box domain-containing protein</fullName>
    </recommendedName>
</protein>
<dbReference type="InterPro" id="IPR032675">
    <property type="entry name" value="LRR_dom_sf"/>
</dbReference>
<dbReference type="Gene3D" id="3.80.10.10">
    <property type="entry name" value="Ribonuclease Inhibitor"/>
    <property type="match status" value="1"/>
</dbReference>
<evidence type="ECO:0008006" key="3">
    <source>
        <dbReference type="Google" id="ProtNLM"/>
    </source>
</evidence>
<keyword evidence="2" id="KW-1185">Reference proteome</keyword>
<dbReference type="Proteomes" id="UP000308730">
    <property type="component" value="Unassembled WGS sequence"/>
</dbReference>
<evidence type="ECO:0000313" key="1">
    <source>
        <dbReference type="EMBL" id="THH20718.1"/>
    </source>
</evidence>
<dbReference type="AlphaFoldDB" id="A0A4S4M820"/>
<organism evidence="1 2">
    <name type="scientific">Antrodiella citrinella</name>
    <dbReference type="NCBI Taxonomy" id="2447956"/>
    <lineage>
        <taxon>Eukaryota</taxon>
        <taxon>Fungi</taxon>
        <taxon>Dikarya</taxon>
        <taxon>Basidiomycota</taxon>
        <taxon>Agaricomycotina</taxon>
        <taxon>Agaricomycetes</taxon>
        <taxon>Polyporales</taxon>
        <taxon>Steccherinaceae</taxon>
        <taxon>Antrodiella</taxon>
    </lineage>
</organism>
<dbReference type="EMBL" id="SGPM01000479">
    <property type="protein sequence ID" value="THH20718.1"/>
    <property type="molecule type" value="Genomic_DNA"/>
</dbReference>
<reference evidence="1 2" key="1">
    <citation type="submission" date="2019-02" db="EMBL/GenBank/DDBJ databases">
        <title>Genome sequencing of the rare red list fungi Antrodiella citrinella (Flaviporus citrinellus).</title>
        <authorList>
            <person name="Buettner E."/>
            <person name="Kellner H."/>
        </authorList>
    </citation>
    <scope>NUCLEOTIDE SEQUENCE [LARGE SCALE GENOMIC DNA]</scope>
    <source>
        <strain evidence="1 2">DSM 108506</strain>
    </source>
</reference>
<name>A0A4S4M820_9APHY</name>
<accession>A0A4S4M820</accession>